<dbReference type="Gene3D" id="3.40.630.30">
    <property type="match status" value="1"/>
</dbReference>
<dbReference type="Pfam" id="PF00583">
    <property type="entry name" value="Acetyltransf_1"/>
    <property type="match status" value="1"/>
</dbReference>
<evidence type="ECO:0000256" key="1">
    <source>
        <dbReference type="ARBA" id="ARBA00022491"/>
    </source>
</evidence>
<organism evidence="7 8">
    <name type="scientific">Segatella copri</name>
    <dbReference type="NCBI Taxonomy" id="165179"/>
    <lineage>
        <taxon>Bacteria</taxon>
        <taxon>Pseudomonadati</taxon>
        <taxon>Bacteroidota</taxon>
        <taxon>Bacteroidia</taxon>
        <taxon>Bacteroidales</taxon>
        <taxon>Prevotellaceae</taxon>
        <taxon>Segatella</taxon>
    </lineage>
</organism>
<keyword evidence="4" id="KW-0012">Acyltransferase</keyword>
<dbReference type="PANTHER" id="PTHR36449:SF1">
    <property type="entry name" value="ACETYLTRANSFERASE"/>
    <property type="match status" value="1"/>
</dbReference>
<evidence type="ECO:0000256" key="5">
    <source>
        <dbReference type="ARBA" id="ARBA00049880"/>
    </source>
</evidence>
<dbReference type="GO" id="GO:0016747">
    <property type="term" value="F:acyltransferase activity, transferring groups other than amino-acyl groups"/>
    <property type="evidence" value="ECO:0007669"/>
    <property type="project" value="InterPro"/>
</dbReference>
<keyword evidence="2" id="KW-1277">Toxin-antitoxin system</keyword>
<sequence>MKLEDIGFLCVLTKEVIDECNLFTCGDDPDMDEFFCKDALDYTKFRMGKSYCFRLIDNPKEIIACFTVSNDSIRLFDLGSSKKNKMWKEISNREKRLSRYPGVLIGRLAVASKYANKGIGTDVIRFIKEWFVDEDNRSGCRLAIVDAKNKPNVLQFYQKKCHFKFLFKSEEDEFRYMHLHEDKCCDKQDIRLNTRLMYCDLLAED</sequence>
<reference evidence="7 8" key="1">
    <citation type="submission" date="2019-08" db="EMBL/GenBank/DDBJ databases">
        <title>In-depth cultivation of the pig gut microbiome towards novel bacterial diversity and tailored functional studies.</title>
        <authorList>
            <person name="Wylensek D."/>
            <person name="Hitch T.C.A."/>
            <person name="Clavel T."/>
        </authorList>
    </citation>
    <scope>NUCLEOTIDE SEQUENCE [LARGE SCALE GENOMIC DNA]</scope>
    <source>
        <strain evidence="7 8">LKV-178-WT-2C</strain>
    </source>
</reference>
<dbReference type="InterPro" id="IPR000182">
    <property type="entry name" value="GNAT_dom"/>
</dbReference>
<feature type="domain" description="N-acetyltransferase" evidence="6">
    <location>
        <begin position="99"/>
        <end position="163"/>
    </location>
</feature>
<proteinExistence type="predicted"/>
<dbReference type="EMBL" id="VUNF01000019">
    <property type="protein sequence ID" value="MST78028.1"/>
    <property type="molecule type" value="Genomic_DNA"/>
</dbReference>
<dbReference type="Proteomes" id="UP000450161">
    <property type="component" value="Unassembled WGS sequence"/>
</dbReference>
<dbReference type="PANTHER" id="PTHR36449">
    <property type="entry name" value="ACETYLTRANSFERASE-RELATED"/>
    <property type="match status" value="1"/>
</dbReference>
<evidence type="ECO:0000256" key="2">
    <source>
        <dbReference type="ARBA" id="ARBA00022649"/>
    </source>
</evidence>
<evidence type="ECO:0000256" key="4">
    <source>
        <dbReference type="ARBA" id="ARBA00023315"/>
    </source>
</evidence>
<accession>A0A6I2U0H3</accession>
<keyword evidence="3 7" id="KW-0808">Transferase</keyword>
<name>A0A6I2U0H3_9BACT</name>
<evidence type="ECO:0000313" key="7">
    <source>
        <dbReference type="EMBL" id="MST78028.1"/>
    </source>
</evidence>
<keyword evidence="1" id="KW-0678">Repressor</keyword>
<evidence type="ECO:0000259" key="6">
    <source>
        <dbReference type="Pfam" id="PF00583"/>
    </source>
</evidence>
<evidence type="ECO:0000256" key="3">
    <source>
        <dbReference type="ARBA" id="ARBA00022679"/>
    </source>
</evidence>
<dbReference type="RefSeq" id="WP_154481616.1">
    <property type="nucleotide sequence ID" value="NZ_VUNF01000019.1"/>
</dbReference>
<dbReference type="InterPro" id="IPR016181">
    <property type="entry name" value="Acyl_CoA_acyltransferase"/>
</dbReference>
<comment type="caution">
    <text evidence="7">The sequence shown here is derived from an EMBL/GenBank/DDBJ whole genome shotgun (WGS) entry which is preliminary data.</text>
</comment>
<comment type="catalytic activity">
    <reaction evidence="5">
        <text>glycyl-tRNA(Gly) + acetyl-CoA = N-acetylglycyl-tRNA(Gly) + CoA + H(+)</text>
        <dbReference type="Rhea" id="RHEA:81867"/>
        <dbReference type="Rhea" id="RHEA-COMP:9683"/>
        <dbReference type="Rhea" id="RHEA-COMP:19766"/>
        <dbReference type="ChEBI" id="CHEBI:15378"/>
        <dbReference type="ChEBI" id="CHEBI:57287"/>
        <dbReference type="ChEBI" id="CHEBI:57288"/>
        <dbReference type="ChEBI" id="CHEBI:78522"/>
        <dbReference type="ChEBI" id="CHEBI:232036"/>
    </reaction>
</comment>
<protein>
    <submittedName>
        <fullName evidence="7">GNAT family N-acetyltransferase</fullName>
    </submittedName>
</protein>
<dbReference type="AlphaFoldDB" id="A0A6I2U0H3"/>
<gene>
    <name evidence="7" type="ORF">FYJ72_10140</name>
</gene>
<dbReference type="SUPFAM" id="SSF55729">
    <property type="entry name" value="Acyl-CoA N-acyltransferases (Nat)"/>
    <property type="match status" value="1"/>
</dbReference>
<evidence type="ECO:0000313" key="8">
    <source>
        <dbReference type="Proteomes" id="UP000450161"/>
    </source>
</evidence>